<dbReference type="EMBL" id="JAKLTR010000037">
    <property type="protein sequence ID" value="MCG2618164.1"/>
    <property type="molecule type" value="Genomic_DNA"/>
</dbReference>
<gene>
    <name evidence="1" type="ORF">LZZ85_27940</name>
</gene>
<keyword evidence="2" id="KW-1185">Reference proteome</keyword>
<dbReference type="PROSITE" id="PS51257">
    <property type="entry name" value="PROKAR_LIPOPROTEIN"/>
    <property type="match status" value="1"/>
</dbReference>
<sequence>MKNIFLYLLSMPFFLACTNGHDKKGELKESNSVLWNNKYEVFDEPDSKSIEQMNFYILLVSSSFLDTLTILSIRQNAKSVEGFYKKIPYDQIPALFENTIETKTFRFSTIRFSTDITQVDSIKGIIKQNDLFSLKDTIRTNATDGSVKEIMVYDGKRFYDFYRGYVFDKDVESKFVHSFEKIMKLAPSEQIP</sequence>
<evidence type="ECO:0000313" key="2">
    <source>
        <dbReference type="Proteomes" id="UP001165367"/>
    </source>
</evidence>
<accession>A0ABS9L0M1</accession>
<reference evidence="1" key="1">
    <citation type="submission" date="2022-01" db="EMBL/GenBank/DDBJ databases">
        <authorList>
            <person name="Jo J.-H."/>
            <person name="Im W.-T."/>
        </authorList>
    </citation>
    <scope>NUCLEOTIDE SEQUENCE</scope>
    <source>
        <strain evidence="1">NA20</strain>
    </source>
</reference>
<dbReference type="Proteomes" id="UP001165367">
    <property type="component" value="Unassembled WGS sequence"/>
</dbReference>
<evidence type="ECO:0000313" key="1">
    <source>
        <dbReference type="EMBL" id="MCG2618164.1"/>
    </source>
</evidence>
<organism evidence="1 2">
    <name type="scientific">Terrimonas ginsenosidimutans</name>
    <dbReference type="NCBI Taxonomy" id="2908004"/>
    <lineage>
        <taxon>Bacteria</taxon>
        <taxon>Pseudomonadati</taxon>
        <taxon>Bacteroidota</taxon>
        <taxon>Chitinophagia</taxon>
        <taxon>Chitinophagales</taxon>
        <taxon>Chitinophagaceae</taxon>
        <taxon>Terrimonas</taxon>
    </lineage>
</organism>
<proteinExistence type="predicted"/>
<name>A0ABS9L0M1_9BACT</name>
<protein>
    <recommendedName>
        <fullName evidence="3">Lipoprotein</fullName>
    </recommendedName>
</protein>
<comment type="caution">
    <text evidence="1">The sequence shown here is derived from an EMBL/GenBank/DDBJ whole genome shotgun (WGS) entry which is preliminary data.</text>
</comment>
<dbReference type="RefSeq" id="WP_237877386.1">
    <property type="nucleotide sequence ID" value="NZ_JAKLTR010000037.1"/>
</dbReference>
<evidence type="ECO:0008006" key="3">
    <source>
        <dbReference type="Google" id="ProtNLM"/>
    </source>
</evidence>